<feature type="region of interest" description="Disordered" evidence="1">
    <location>
        <begin position="1"/>
        <end position="320"/>
    </location>
</feature>
<name>A0AAN6S9J5_9PEZI</name>
<feature type="compositionally biased region" description="Basic and acidic residues" evidence="1">
    <location>
        <begin position="13"/>
        <end position="26"/>
    </location>
</feature>
<feature type="compositionally biased region" description="Basic and acidic residues" evidence="1">
    <location>
        <begin position="560"/>
        <end position="572"/>
    </location>
</feature>
<feature type="compositionally biased region" description="Low complexity" evidence="1">
    <location>
        <begin position="265"/>
        <end position="281"/>
    </location>
</feature>
<feature type="compositionally biased region" description="Polar residues" evidence="1">
    <location>
        <begin position="162"/>
        <end position="179"/>
    </location>
</feature>
<feature type="compositionally biased region" description="Acidic residues" evidence="1">
    <location>
        <begin position="587"/>
        <end position="599"/>
    </location>
</feature>
<feature type="region of interest" description="Disordered" evidence="1">
    <location>
        <begin position="332"/>
        <end position="430"/>
    </location>
</feature>
<feature type="compositionally biased region" description="Polar residues" evidence="1">
    <location>
        <begin position="305"/>
        <end position="320"/>
    </location>
</feature>
<evidence type="ECO:0000256" key="1">
    <source>
        <dbReference type="SAM" id="MobiDB-lite"/>
    </source>
</evidence>
<dbReference type="AlphaFoldDB" id="A0AAN6S9J5"/>
<reference evidence="3" key="1">
    <citation type="journal article" date="2023" name="Mol. Phylogenet. Evol.">
        <title>Genome-scale phylogeny and comparative genomics of the fungal order Sordariales.</title>
        <authorList>
            <person name="Hensen N."/>
            <person name="Bonometti L."/>
            <person name="Westerberg I."/>
            <person name="Brannstrom I.O."/>
            <person name="Guillou S."/>
            <person name="Cros-Aarteil S."/>
            <person name="Calhoun S."/>
            <person name="Haridas S."/>
            <person name="Kuo A."/>
            <person name="Mondo S."/>
            <person name="Pangilinan J."/>
            <person name="Riley R."/>
            <person name="LaButti K."/>
            <person name="Andreopoulos B."/>
            <person name="Lipzen A."/>
            <person name="Chen C."/>
            <person name="Yan M."/>
            <person name="Daum C."/>
            <person name="Ng V."/>
            <person name="Clum A."/>
            <person name="Steindorff A."/>
            <person name="Ohm R.A."/>
            <person name="Martin F."/>
            <person name="Silar P."/>
            <person name="Natvig D.O."/>
            <person name="Lalanne C."/>
            <person name="Gautier V."/>
            <person name="Ament-Velasquez S.L."/>
            <person name="Kruys A."/>
            <person name="Hutchinson M.I."/>
            <person name="Powell A.J."/>
            <person name="Barry K."/>
            <person name="Miller A.N."/>
            <person name="Grigoriev I.V."/>
            <person name="Debuchy R."/>
            <person name="Gladieux P."/>
            <person name="Hiltunen Thoren M."/>
            <person name="Johannesson H."/>
        </authorList>
    </citation>
    <scope>NUCLEOTIDE SEQUENCE [LARGE SCALE GENOMIC DNA]</scope>
    <source>
        <strain evidence="3">CBS 340.73</strain>
    </source>
</reference>
<keyword evidence="3" id="KW-1185">Reference proteome</keyword>
<feature type="compositionally biased region" description="Low complexity" evidence="1">
    <location>
        <begin position="194"/>
        <end position="205"/>
    </location>
</feature>
<accession>A0AAN6S9J5</accession>
<evidence type="ECO:0000313" key="3">
    <source>
        <dbReference type="Proteomes" id="UP001303473"/>
    </source>
</evidence>
<feature type="compositionally biased region" description="Low complexity" evidence="1">
    <location>
        <begin position="221"/>
        <end position="238"/>
    </location>
</feature>
<proteinExistence type="predicted"/>
<evidence type="ECO:0000313" key="2">
    <source>
        <dbReference type="EMBL" id="KAK3945470.1"/>
    </source>
</evidence>
<protein>
    <recommendedName>
        <fullName evidence="4">Mucin-7</fullName>
    </recommendedName>
</protein>
<organism evidence="2 3">
    <name type="scientific">Diplogelasinospora grovesii</name>
    <dbReference type="NCBI Taxonomy" id="303347"/>
    <lineage>
        <taxon>Eukaryota</taxon>
        <taxon>Fungi</taxon>
        <taxon>Dikarya</taxon>
        <taxon>Ascomycota</taxon>
        <taxon>Pezizomycotina</taxon>
        <taxon>Sordariomycetes</taxon>
        <taxon>Sordariomycetidae</taxon>
        <taxon>Sordariales</taxon>
        <taxon>Diplogelasinosporaceae</taxon>
        <taxon>Diplogelasinospora</taxon>
    </lineage>
</organism>
<sequence>MTMSQVRNLRAMFEQKGETSPEDRGRSPTGTAPITPNESPRPLSKVRTDFIAVEKDGRIGLQRTNSQNSSFSAQRKLSGESDVSIPLVQLERPNSFTDTLAKTPAKSSLKEQPIPESPRTETGPPIFNIPLRPTQKSKMATAIAEGPKGLGIDGADDKATVPGNSSVTAGNPQHVNGNASGKDEGTPACKETAKNGTKTATKTLAPSTAAGKPAAKSATVAKAPKSPATTSTPKLPTKTPEKKVVQPEKTATPKATSHAPKPAGSSSIKKPPSLQPSPSSSTTGFVKPKPKSPTRPVKLPDRLTTHTAASVSKVNIPRQSLSRASGVIHTVDSFGRSPSRISVAATAGTTKSLKRQSSTINRPRPSLGPPPKLPAKDHPPTKKEKEVDESFLARMMRPTAASSSKTNEKVPTTPPRKPTVAPVAKKVAHRPETKVVKKVLTPKIAAETVAPASKEPETSATKEVAVEVEQVATAEEAVGIAKAAEGEASLPADAEQESAAQAVAPMVEQSATAEEAIQAAKEIDGEHSVPEDSQTGAGEHDEKAAEKAEEAEPEVESAEPETKEPEAHDSKDAAPIVNGDHEKTEADVQEETKEEEVTETEASAQ</sequence>
<gene>
    <name evidence="2" type="ORF">QBC46DRAFT_372316</name>
</gene>
<feature type="compositionally biased region" description="Polar residues" evidence="1">
    <location>
        <begin position="62"/>
        <end position="75"/>
    </location>
</feature>
<dbReference type="EMBL" id="MU853755">
    <property type="protein sequence ID" value="KAK3945470.1"/>
    <property type="molecule type" value="Genomic_DNA"/>
</dbReference>
<feature type="compositionally biased region" description="Basic and acidic residues" evidence="1">
    <location>
        <begin position="521"/>
        <end position="530"/>
    </location>
</feature>
<comment type="caution">
    <text evidence="2">The sequence shown here is derived from an EMBL/GenBank/DDBJ whole genome shotgun (WGS) entry which is preliminary data.</text>
</comment>
<feature type="compositionally biased region" description="Polar residues" evidence="1">
    <location>
        <begin position="28"/>
        <end position="38"/>
    </location>
</feature>
<evidence type="ECO:0008006" key="4">
    <source>
        <dbReference type="Google" id="ProtNLM"/>
    </source>
</evidence>
<feature type="compositionally biased region" description="Basic and acidic residues" evidence="1">
    <location>
        <begin position="46"/>
        <end position="58"/>
    </location>
</feature>
<feature type="region of interest" description="Disordered" evidence="1">
    <location>
        <begin position="485"/>
        <end position="605"/>
    </location>
</feature>
<feature type="compositionally biased region" description="Basic and acidic residues" evidence="1">
    <location>
        <begin position="538"/>
        <end position="550"/>
    </location>
</feature>
<feature type="compositionally biased region" description="Polar residues" evidence="1">
    <location>
        <begin position="347"/>
        <end position="361"/>
    </location>
</feature>
<dbReference type="Proteomes" id="UP001303473">
    <property type="component" value="Unassembled WGS sequence"/>
</dbReference>
<feature type="compositionally biased region" description="Basic and acidic residues" evidence="1">
    <location>
        <begin position="374"/>
        <end position="388"/>
    </location>
</feature>